<organism evidence="2 3">
    <name type="scientific">Aspergillus fumigatiaffinis</name>
    <dbReference type="NCBI Taxonomy" id="340414"/>
    <lineage>
        <taxon>Eukaryota</taxon>
        <taxon>Fungi</taxon>
        <taxon>Dikarya</taxon>
        <taxon>Ascomycota</taxon>
        <taxon>Pezizomycotina</taxon>
        <taxon>Eurotiomycetes</taxon>
        <taxon>Eurotiomycetidae</taxon>
        <taxon>Eurotiales</taxon>
        <taxon>Aspergillaceae</taxon>
        <taxon>Aspergillus</taxon>
        <taxon>Aspergillus subgen. Fumigati</taxon>
    </lineage>
</organism>
<feature type="compositionally biased region" description="Polar residues" evidence="1">
    <location>
        <begin position="32"/>
        <end position="52"/>
    </location>
</feature>
<proteinExistence type="predicted"/>
<evidence type="ECO:0000313" key="3">
    <source>
        <dbReference type="Proteomes" id="UP000653565"/>
    </source>
</evidence>
<protein>
    <submittedName>
        <fullName evidence="2">Uncharacterized protein</fullName>
    </submittedName>
</protein>
<dbReference type="Proteomes" id="UP000653565">
    <property type="component" value="Unassembled WGS sequence"/>
</dbReference>
<gene>
    <name evidence="2" type="ORF">CNMCM6805_002084</name>
</gene>
<comment type="caution">
    <text evidence="2">The sequence shown here is derived from an EMBL/GenBank/DDBJ whole genome shotgun (WGS) entry which is preliminary data.</text>
</comment>
<dbReference type="AlphaFoldDB" id="A0A8H4HEN6"/>
<evidence type="ECO:0000256" key="1">
    <source>
        <dbReference type="SAM" id="MobiDB-lite"/>
    </source>
</evidence>
<name>A0A8H4HEN6_9EURO</name>
<dbReference type="EMBL" id="JAAAPX010000014">
    <property type="protein sequence ID" value="KAF4242976.1"/>
    <property type="molecule type" value="Genomic_DNA"/>
</dbReference>
<keyword evidence="3" id="KW-1185">Reference proteome</keyword>
<reference evidence="2" key="1">
    <citation type="journal article" date="2020" name="bioRxiv">
        <title>Genomic and phenotypic heterogeneity of clinical isolates of the human pathogens Aspergillus fumigatus, Aspergillus lentulus and Aspergillus fumigatiaffinis.</title>
        <authorList>
            <person name="dos Santos R.A.C."/>
            <person name="Steenwyk J.L."/>
            <person name="Rivero-Menendez O."/>
            <person name="Mead M.E."/>
            <person name="Silva L.P."/>
            <person name="Bastos R.W."/>
            <person name="Alastruey-Izquierdo A."/>
            <person name="Goldman G.H."/>
            <person name="Rokas A."/>
        </authorList>
    </citation>
    <scope>NUCLEOTIDE SEQUENCE</scope>
    <source>
        <strain evidence="2">CNM-CM6805</strain>
    </source>
</reference>
<reference evidence="2" key="2">
    <citation type="submission" date="2020-04" db="EMBL/GenBank/DDBJ databases">
        <authorList>
            <person name="Santos R.A.C."/>
            <person name="Steenwyk J.L."/>
            <person name="Rivero-Menendez O."/>
            <person name="Mead M.E."/>
            <person name="Silva L.P."/>
            <person name="Bastos R.W."/>
            <person name="Alastruey-Izquierdo A."/>
            <person name="Goldman G.H."/>
            <person name="Rokas A."/>
        </authorList>
    </citation>
    <scope>NUCLEOTIDE SEQUENCE</scope>
    <source>
        <strain evidence="2">CNM-CM6805</strain>
    </source>
</reference>
<feature type="region of interest" description="Disordered" evidence="1">
    <location>
        <begin position="1"/>
        <end position="52"/>
    </location>
</feature>
<evidence type="ECO:0000313" key="2">
    <source>
        <dbReference type="EMBL" id="KAF4242976.1"/>
    </source>
</evidence>
<sequence length="123" mass="13796">MESIHQFCDTHPELQLPDGSQMSRRTRFGVASGNQMTSPSSDSKQTTGHSNDSTLHVSEQILIFLTEYKQLQARFSPFERLVDYNQCLALLRNDDADEAILGPGNLYNPFSEPQYLLCTIGIA</sequence>
<accession>A0A8H4HEN6</accession>